<protein>
    <recommendedName>
        <fullName evidence="10">HTH La-type RNA-binding domain-containing protein</fullName>
    </recommendedName>
</protein>
<evidence type="ECO:0000313" key="8">
    <source>
        <dbReference type="EMBL" id="KZT08382.1"/>
    </source>
</evidence>
<dbReference type="Pfam" id="PF05383">
    <property type="entry name" value="La"/>
    <property type="match status" value="1"/>
</dbReference>
<dbReference type="InterPro" id="IPR036388">
    <property type="entry name" value="WH-like_DNA-bd_sf"/>
</dbReference>
<dbReference type="OrthoDB" id="439993at2759"/>
<evidence type="ECO:0000256" key="3">
    <source>
        <dbReference type="ARBA" id="ARBA00023242"/>
    </source>
</evidence>
<feature type="domain" description="HTH La-type RNA-binding" evidence="7">
    <location>
        <begin position="25"/>
        <end position="118"/>
    </location>
</feature>
<dbReference type="PROSITE" id="PS50961">
    <property type="entry name" value="HTH_LA"/>
    <property type="match status" value="1"/>
</dbReference>
<dbReference type="GO" id="GO:0005634">
    <property type="term" value="C:nucleus"/>
    <property type="evidence" value="ECO:0007669"/>
    <property type="project" value="UniProtKB-SubCell"/>
</dbReference>
<evidence type="ECO:0000259" key="7">
    <source>
        <dbReference type="PROSITE" id="PS50961"/>
    </source>
</evidence>
<dbReference type="InterPro" id="IPR002344">
    <property type="entry name" value="Lupus_La"/>
</dbReference>
<dbReference type="GO" id="GO:0003729">
    <property type="term" value="F:mRNA binding"/>
    <property type="evidence" value="ECO:0007669"/>
    <property type="project" value="TreeGrafter"/>
</dbReference>
<evidence type="ECO:0008006" key="10">
    <source>
        <dbReference type="Google" id="ProtNLM"/>
    </source>
</evidence>
<feature type="compositionally biased region" description="Polar residues" evidence="5">
    <location>
        <begin position="216"/>
        <end position="226"/>
    </location>
</feature>
<dbReference type="InterPro" id="IPR012677">
    <property type="entry name" value="Nucleotide-bd_a/b_plait_sf"/>
</dbReference>
<keyword evidence="2 4" id="KW-0694">RNA-binding</keyword>
<dbReference type="Gene3D" id="3.30.70.330">
    <property type="match status" value="1"/>
</dbReference>
<accession>A0A165F4N9</accession>
<dbReference type="GO" id="GO:1990904">
    <property type="term" value="C:ribonucleoprotein complex"/>
    <property type="evidence" value="ECO:0007669"/>
    <property type="project" value="InterPro"/>
</dbReference>
<feature type="region of interest" description="Disordered" evidence="5">
    <location>
        <begin position="427"/>
        <end position="448"/>
    </location>
</feature>
<dbReference type="InterPro" id="IPR006630">
    <property type="entry name" value="La_HTH"/>
</dbReference>
<name>A0A165F4N9_9APHY</name>
<dbReference type="GeneID" id="63821174"/>
<reference evidence="8 9" key="1">
    <citation type="journal article" date="2016" name="Mol. Biol. Evol.">
        <title>Comparative Genomics of Early-Diverging Mushroom-Forming Fungi Provides Insights into the Origins of Lignocellulose Decay Capabilities.</title>
        <authorList>
            <person name="Nagy L.G."/>
            <person name="Riley R."/>
            <person name="Tritt A."/>
            <person name="Adam C."/>
            <person name="Daum C."/>
            <person name="Floudas D."/>
            <person name="Sun H."/>
            <person name="Yadav J.S."/>
            <person name="Pangilinan J."/>
            <person name="Larsson K.H."/>
            <person name="Matsuura K."/>
            <person name="Barry K."/>
            <person name="Labutti K."/>
            <person name="Kuo R."/>
            <person name="Ohm R.A."/>
            <person name="Bhattacharya S.S."/>
            <person name="Shirouzu T."/>
            <person name="Yoshinaga Y."/>
            <person name="Martin F.M."/>
            <person name="Grigoriev I.V."/>
            <person name="Hibbett D.S."/>
        </authorList>
    </citation>
    <scope>NUCLEOTIDE SEQUENCE [LARGE SCALE GENOMIC DNA]</scope>
    <source>
        <strain evidence="8 9">93-53</strain>
    </source>
</reference>
<comment type="subcellular location">
    <subcellularLocation>
        <location evidence="1">Nucleus</location>
    </subcellularLocation>
</comment>
<evidence type="ECO:0000259" key="6">
    <source>
        <dbReference type="PROSITE" id="PS50102"/>
    </source>
</evidence>
<keyword evidence="3" id="KW-0539">Nucleus</keyword>
<dbReference type="EMBL" id="KV427615">
    <property type="protein sequence ID" value="KZT08382.1"/>
    <property type="molecule type" value="Genomic_DNA"/>
</dbReference>
<dbReference type="PANTHER" id="PTHR22792:SF140">
    <property type="entry name" value="ACHILLES, ISOFORM A"/>
    <property type="match status" value="1"/>
</dbReference>
<dbReference type="Pfam" id="PF00076">
    <property type="entry name" value="RRM_1"/>
    <property type="match status" value="1"/>
</dbReference>
<dbReference type="InParanoid" id="A0A165F4N9"/>
<organism evidence="8 9">
    <name type="scientific">Laetiporus sulphureus 93-53</name>
    <dbReference type="NCBI Taxonomy" id="1314785"/>
    <lineage>
        <taxon>Eukaryota</taxon>
        <taxon>Fungi</taxon>
        <taxon>Dikarya</taxon>
        <taxon>Basidiomycota</taxon>
        <taxon>Agaricomycotina</taxon>
        <taxon>Agaricomycetes</taxon>
        <taxon>Polyporales</taxon>
        <taxon>Laetiporus</taxon>
    </lineage>
</organism>
<dbReference type="GO" id="GO:0006396">
    <property type="term" value="P:RNA processing"/>
    <property type="evidence" value="ECO:0007669"/>
    <property type="project" value="InterPro"/>
</dbReference>
<dbReference type="PRINTS" id="PR00302">
    <property type="entry name" value="LUPUSLA"/>
</dbReference>
<evidence type="ECO:0000313" key="9">
    <source>
        <dbReference type="Proteomes" id="UP000076871"/>
    </source>
</evidence>
<feature type="compositionally biased region" description="Basic and acidic residues" evidence="5">
    <location>
        <begin position="227"/>
        <end position="240"/>
    </location>
</feature>
<dbReference type="SMART" id="SM00715">
    <property type="entry name" value="LA"/>
    <property type="match status" value="1"/>
</dbReference>
<feature type="region of interest" description="Disordered" evidence="5">
    <location>
        <begin position="208"/>
        <end position="256"/>
    </location>
</feature>
<evidence type="ECO:0000256" key="5">
    <source>
        <dbReference type="SAM" id="MobiDB-lite"/>
    </source>
</evidence>
<keyword evidence="9" id="KW-1185">Reference proteome</keyword>
<dbReference type="InterPro" id="IPR036390">
    <property type="entry name" value="WH_DNA-bd_sf"/>
</dbReference>
<dbReference type="SUPFAM" id="SSF54928">
    <property type="entry name" value="RNA-binding domain, RBD"/>
    <property type="match status" value="1"/>
</dbReference>
<dbReference type="Proteomes" id="UP000076871">
    <property type="component" value="Unassembled WGS sequence"/>
</dbReference>
<feature type="domain" description="RRM" evidence="6">
    <location>
        <begin position="122"/>
        <end position="212"/>
    </location>
</feature>
<proteinExistence type="predicted"/>
<gene>
    <name evidence="8" type="ORF">LAESUDRAFT_648895</name>
</gene>
<sequence length="475" mass="54221">MESAILTAVAVDSATHGIQNLRIDDEDQNERALNAMRQVEFYFSDSNLPYDRWAEHSIYFANAEHWVPIATIATFKRLSKYQPLGPQWLVDTLRQSIHLEVDGEGTHIRRRTEVQQNSAWDRSVYAKGFGIEVDGLQRDLERFFECYGRTNAVRMRQDRETNAFKGSVFTEFADPLSVQLFLKADPKPSWNGQELLIMTKRNHEIAQKKLERSRNASETQEQTGTTKGKDVNKEKSKTQGDEQNSAGQDSDKNQSKPQLQFKFMGKETTIHEGEQGFFLQEEEMPHVSGASLKFECDQDDISLSDIQKIMRMLYTSGHRPFVKYHNGESAGLIGFKKPLSREDIVCIPAYLKTCSGQYLTWSSPDDETERTFQMECAQLHALRVLRALLRYRGKRDSLQIKGIAGNATDKMDTDSDVVNQDPVLAVPAPFSASDGRAEKRKRDLEDDDTDEDDIYDANLLTEARLVVRIAKRARM</sequence>
<dbReference type="CDD" id="cd12291">
    <property type="entry name" value="RRM1_La"/>
    <property type="match status" value="1"/>
</dbReference>
<dbReference type="Gene3D" id="1.10.10.10">
    <property type="entry name" value="Winged helix-like DNA-binding domain superfamily/Winged helix DNA-binding domain"/>
    <property type="match status" value="1"/>
</dbReference>
<dbReference type="InterPro" id="IPR000504">
    <property type="entry name" value="RRM_dom"/>
</dbReference>
<dbReference type="SUPFAM" id="SSF46785">
    <property type="entry name" value="Winged helix' DNA-binding domain"/>
    <property type="match status" value="1"/>
</dbReference>
<dbReference type="STRING" id="1314785.A0A165F4N9"/>
<feature type="compositionally biased region" description="Basic and acidic residues" evidence="5">
    <location>
        <begin position="435"/>
        <end position="444"/>
    </location>
</feature>
<dbReference type="InterPro" id="IPR045180">
    <property type="entry name" value="La_dom_prot"/>
</dbReference>
<evidence type="ECO:0000256" key="1">
    <source>
        <dbReference type="ARBA" id="ARBA00004123"/>
    </source>
</evidence>
<dbReference type="RefSeq" id="XP_040766122.1">
    <property type="nucleotide sequence ID" value="XM_040904144.1"/>
</dbReference>
<dbReference type="PROSITE" id="PS50102">
    <property type="entry name" value="RRM"/>
    <property type="match status" value="1"/>
</dbReference>
<evidence type="ECO:0000256" key="2">
    <source>
        <dbReference type="ARBA" id="ARBA00022884"/>
    </source>
</evidence>
<dbReference type="AlphaFoldDB" id="A0A165F4N9"/>
<evidence type="ECO:0000256" key="4">
    <source>
        <dbReference type="PROSITE-ProRule" id="PRU00332"/>
    </source>
</evidence>
<dbReference type="PANTHER" id="PTHR22792">
    <property type="entry name" value="LUPUS LA PROTEIN-RELATED"/>
    <property type="match status" value="1"/>
</dbReference>
<dbReference type="InterPro" id="IPR035979">
    <property type="entry name" value="RBD_domain_sf"/>
</dbReference>